<dbReference type="PROSITE" id="PS50163">
    <property type="entry name" value="RECA_3"/>
    <property type="match status" value="1"/>
</dbReference>
<evidence type="ECO:0000256" key="5">
    <source>
        <dbReference type="ARBA" id="ARBA00023172"/>
    </source>
</evidence>
<dbReference type="GO" id="GO:0006281">
    <property type="term" value="P:DNA repair"/>
    <property type="evidence" value="ECO:0007669"/>
    <property type="project" value="InterPro"/>
</dbReference>
<organism evidence="7 8">
    <name type="scientific">Streptomyces phage Coruscant</name>
    <dbReference type="NCBI Taxonomy" id="2739834"/>
    <lineage>
        <taxon>Viruses</taxon>
        <taxon>Duplodnaviria</taxon>
        <taxon>Heunggongvirae</taxon>
        <taxon>Uroviricota</taxon>
        <taxon>Caudoviricetes</taxon>
        <taxon>Stanwilliamsviridae</taxon>
        <taxon>Boydwoodruffvirinae</taxon>
        <taxon>Coruscantvirus</taxon>
        <taxon>Coruscantvirus coruscant</taxon>
    </lineage>
</organism>
<dbReference type="GO" id="GO:0006310">
    <property type="term" value="P:DNA recombination"/>
    <property type="evidence" value="ECO:0007669"/>
    <property type="project" value="UniProtKB-KW"/>
</dbReference>
<protein>
    <submittedName>
        <fullName evidence="7">RecA-like DNA recombinase</fullName>
    </submittedName>
</protein>
<evidence type="ECO:0000259" key="6">
    <source>
        <dbReference type="PROSITE" id="PS50163"/>
    </source>
</evidence>
<comment type="similarity">
    <text evidence="1">Belongs to the RecA family.</text>
</comment>
<accession>A0A7G4AW25</accession>
<proteinExistence type="inferred from homology"/>
<dbReference type="InterPro" id="IPR049261">
    <property type="entry name" value="RecA-like_C"/>
</dbReference>
<dbReference type="InterPro" id="IPR023400">
    <property type="entry name" value="RecA_C_sf"/>
</dbReference>
<evidence type="ECO:0000256" key="3">
    <source>
        <dbReference type="ARBA" id="ARBA00022840"/>
    </source>
</evidence>
<feature type="domain" description="RecA family profile 2" evidence="6">
    <location>
        <begin position="197"/>
        <end position="282"/>
    </location>
</feature>
<dbReference type="Pfam" id="PF00154">
    <property type="entry name" value="RecA_N"/>
    <property type="match status" value="1"/>
</dbReference>
<keyword evidence="8" id="KW-1185">Reference proteome</keyword>
<dbReference type="Proteomes" id="UP000515922">
    <property type="component" value="Segment"/>
</dbReference>
<dbReference type="InterPro" id="IPR013765">
    <property type="entry name" value="DNA_recomb/repair_RecA"/>
</dbReference>
<keyword evidence="2" id="KW-0547">Nucleotide-binding</keyword>
<dbReference type="SUPFAM" id="SSF52540">
    <property type="entry name" value="P-loop containing nucleoside triphosphate hydrolases"/>
    <property type="match status" value="1"/>
</dbReference>
<reference evidence="7 8" key="1">
    <citation type="submission" date="2020-07" db="EMBL/GenBank/DDBJ databases">
        <title>Streptomyces phage Genome sequencing and assembly.</title>
        <authorList>
            <person name="Sharma V."/>
            <person name="Hardy A."/>
            <person name="Frunzke J."/>
        </authorList>
    </citation>
    <scope>NUCLEOTIDE SEQUENCE [LARGE SCALE GENOMIC DNA]</scope>
</reference>
<dbReference type="Pfam" id="PF21096">
    <property type="entry name" value="RecA_C"/>
    <property type="match status" value="1"/>
</dbReference>
<dbReference type="InterPro" id="IPR020587">
    <property type="entry name" value="RecA_monomer-monomer_interface"/>
</dbReference>
<dbReference type="InterPro" id="IPR049428">
    <property type="entry name" value="RecA-like_N"/>
</dbReference>
<sequence>MELEEEILAKLSPKLRNRAKMASDVILEKQATPSVGLNSALGGGFGYGRQSLVWGTKSAGKSTFCLGTIALGQLAGKRAAFIDSEQSFDPAWATRLGVNTSKLIYSDVKTIEDVVGTGIEFMQADVDIIVSDSISALLSSAYFEKDKKSEELKDLSGTKQIGSEARELANGVKMWNYANKNTALILISQIRNKITTYGAMHQATGGHAVDFFSSTVVKLTSSAREADQIEGEIFNGDRIIKEPVGRPVNWSIDKNKLGPPNRYGSYDLYYAGDFVGIDNIGESFDIGEKLGIITKKGSSWFTLFETQFQGRMKVIAHLRENPDILAKLREEIASR</sequence>
<evidence type="ECO:0000256" key="2">
    <source>
        <dbReference type="ARBA" id="ARBA00022741"/>
    </source>
</evidence>
<name>A0A7G4AW25_9CAUD</name>
<dbReference type="PANTHER" id="PTHR45900">
    <property type="entry name" value="RECA"/>
    <property type="match status" value="1"/>
</dbReference>
<keyword evidence="5" id="KW-0233">DNA recombination</keyword>
<dbReference type="GO" id="GO:0008094">
    <property type="term" value="F:ATP-dependent activity, acting on DNA"/>
    <property type="evidence" value="ECO:0007669"/>
    <property type="project" value="InterPro"/>
</dbReference>
<dbReference type="GO" id="GO:0003697">
    <property type="term" value="F:single-stranded DNA binding"/>
    <property type="evidence" value="ECO:0007669"/>
    <property type="project" value="InterPro"/>
</dbReference>
<keyword evidence="4" id="KW-0238">DNA-binding</keyword>
<dbReference type="EMBL" id="MT711976">
    <property type="protein sequence ID" value="QMP84215.1"/>
    <property type="molecule type" value="Genomic_DNA"/>
</dbReference>
<dbReference type="InterPro" id="IPR027417">
    <property type="entry name" value="P-loop_NTPase"/>
</dbReference>
<dbReference type="PANTHER" id="PTHR45900:SF1">
    <property type="entry name" value="MITOCHONDRIAL DNA REPAIR PROTEIN RECA HOMOLOG-RELATED"/>
    <property type="match status" value="1"/>
</dbReference>
<evidence type="ECO:0000256" key="4">
    <source>
        <dbReference type="ARBA" id="ARBA00023125"/>
    </source>
</evidence>
<gene>
    <name evidence="7" type="ORF">HUN41_00086</name>
</gene>
<dbReference type="Gene3D" id="3.30.250.10">
    <property type="entry name" value="RecA protein, C-terminal domain"/>
    <property type="match status" value="1"/>
</dbReference>
<evidence type="ECO:0000313" key="8">
    <source>
        <dbReference type="Proteomes" id="UP000515922"/>
    </source>
</evidence>
<dbReference type="PRINTS" id="PR00142">
    <property type="entry name" value="RECA"/>
</dbReference>
<dbReference type="GO" id="GO:0005524">
    <property type="term" value="F:ATP binding"/>
    <property type="evidence" value="ECO:0007669"/>
    <property type="project" value="UniProtKB-KW"/>
</dbReference>
<evidence type="ECO:0000256" key="1">
    <source>
        <dbReference type="ARBA" id="ARBA00009391"/>
    </source>
</evidence>
<keyword evidence="3" id="KW-0067">ATP-binding</keyword>
<dbReference type="SUPFAM" id="SSF54752">
    <property type="entry name" value="RecA protein, C-terminal domain"/>
    <property type="match status" value="1"/>
</dbReference>
<dbReference type="Gene3D" id="3.40.50.300">
    <property type="entry name" value="P-loop containing nucleotide triphosphate hydrolases"/>
    <property type="match status" value="1"/>
</dbReference>
<evidence type="ECO:0000313" key="7">
    <source>
        <dbReference type="EMBL" id="QMP84215.1"/>
    </source>
</evidence>